<comment type="subcellular location">
    <subcellularLocation>
        <location evidence="1">Cell membrane</location>
        <topology evidence="1">Multi-pass membrane protein</topology>
    </subcellularLocation>
</comment>
<dbReference type="InterPro" id="IPR051311">
    <property type="entry name" value="DedA_domain"/>
</dbReference>
<sequence length="202" mass="21990">MTDTLLRLVSDYGLVVIALCTLLSCLAMPLPASLMMMAGGAFAAAGDLVLWQVCAAAFIGAITGDHIGYWAARRFGGVRVWAWLRKQRRGAQATARLLHQAEGLVQRRGGWAVYLTRWLFSPLGPYVNLIAGATRMPWRTFTTADLAGEATWVALYVTLGFTFGSQIEEVSNTLGSVIGALTAGMITALLARALWRKRRTNR</sequence>
<dbReference type="OrthoDB" id="9782291at2"/>
<evidence type="ECO:0000256" key="3">
    <source>
        <dbReference type="ARBA" id="ARBA00022692"/>
    </source>
</evidence>
<dbReference type="PANTHER" id="PTHR42709:SF6">
    <property type="entry name" value="UNDECAPRENYL PHOSPHATE TRANSPORTER A"/>
    <property type="match status" value="1"/>
</dbReference>
<name>A0A1H8CZJ9_9RHOB</name>
<evidence type="ECO:0000256" key="6">
    <source>
        <dbReference type="SAM" id="Phobius"/>
    </source>
</evidence>
<dbReference type="Pfam" id="PF09335">
    <property type="entry name" value="VTT_dom"/>
    <property type="match status" value="1"/>
</dbReference>
<evidence type="ECO:0000256" key="4">
    <source>
        <dbReference type="ARBA" id="ARBA00022989"/>
    </source>
</evidence>
<dbReference type="RefSeq" id="WP_050518478.1">
    <property type="nucleotide sequence ID" value="NZ_FOCO01000006.1"/>
</dbReference>
<gene>
    <name evidence="8" type="ORF">SAMN05216227_100612</name>
</gene>
<feature type="transmembrane region" description="Helical" evidence="6">
    <location>
        <begin position="12"/>
        <end position="30"/>
    </location>
</feature>
<feature type="transmembrane region" description="Helical" evidence="6">
    <location>
        <begin position="173"/>
        <end position="195"/>
    </location>
</feature>
<keyword evidence="4 6" id="KW-1133">Transmembrane helix</keyword>
<evidence type="ECO:0000313" key="9">
    <source>
        <dbReference type="Proteomes" id="UP000183002"/>
    </source>
</evidence>
<keyword evidence="5 6" id="KW-0472">Membrane</keyword>
<keyword evidence="2" id="KW-1003">Cell membrane</keyword>
<feature type="domain" description="VTT" evidence="7">
    <location>
        <begin position="30"/>
        <end position="160"/>
    </location>
</feature>
<keyword evidence="3 6" id="KW-0812">Transmembrane</keyword>
<feature type="transmembrane region" description="Helical" evidence="6">
    <location>
        <begin position="146"/>
        <end position="167"/>
    </location>
</feature>
<evidence type="ECO:0000256" key="2">
    <source>
        <dbReference type="ARBA" id="ARBA00022475"/>
    </source>
</evidence>
<evidence type="ECO:0000313" key="8">
    <source>
        <dbReference type="EMBL" id="SEN00405.1"/>
    </source>
</evidence>
<feature type="transmembrane region" description="Helical" evidence="6">
    <location>
        <begin position="50"/>
        <end position="72"/>
    </location>
</feature>
<evidence type="ECO:0000256" key="5">
    <source>
        <dbReference type="ARBA" id="ARBA00023136"/>
    </source>
</evidence>
<reference evidence="8 9" key="1">
    <citation type="submission" date="2016-10" db="EMBL/GenBank/DDBJ databases">
        <authorList>
            <person name="de Groot N.N."/>
        </authorList>
    </citation>
    <scope>NUCLEOTIDE SEQUENCE [LARGE SCALE GENOMIC DNA]</scope>
    <source>
        <strain evidence="8 9">CGMCC 1.10836</strain>
    </source>
</reference>
<evidence type="ECO:0000256" key="1">
    <source>
        <dbReference type="ARBA" id="ARBA00004651"/>
    </source>
</evidence>
<accession>A0A1H8CZJ9</accession>
<evidence type="ECO:0000259" key="7">
    <source>
        <dbReference type="Pfam" id="PF09335"/>
    </source>
</evidence>
<dbReference type="PROSITE" id="PS51257">
    <property type="entry name" value="PROKAR_LIPOPROTEIN"/>
    <property type="match status" value="1"/>
</dbReference>
<dbReference type="InterPro" id="IPR032816">
    <property type="entry name" value="VTT_dom"/>
</dbReference>
<proteinExistence type="predicted"/>
<dbReference type="AlphaFoldDB" id="A0A1H8CZJ9"/>
<dbReference type="GO" id="GO:0005886">
    <property type="term" value="C:plasma membrane"/>
    <property type="evidence" value="ECO:0007669"/>
    <property type="project" value="UniProtKB-SubCell"/>
</dbReference>
<dbReference type="EMBL" id="FOCO01000006">
    <property type="protein sequence ID" value="SEN00405.1"/>
    <property type="molecule type" value="Genomic_DNA"/>
</dbReference>
<dbReference type="PANTHER" id="PTHR42709">
    <property type="entry name" value="ALKALINE PHOSPHATASE LIKE PROTEIN"/>
    <property type="match status" value="1"/>
</dbReference>
<organism evidence="8 9">
    <name type="scientific">Pseudorhodobacter antarcticus</name>
    <dbReference type="NCBI Taxonomy" id="1077947"/>
    <lineage>
        <taxon>Bacteria</taxon>
        <taxon>Pseudomonadati</taxon>
        <taxon>Pseudomonadota</taxon>
        <taxon>Alphaproteobacteria</taxon>
        <taxon>Rhodobacterales</taxon>
        <taxon>Paracoccaceae</taxon>
        <taxon>Pseudorhodobacter</taxon>
    </lineage>
</organism>
<dbReference type="Proteomes" id="UP000183002">
    <property type="component" value="Unassembled WGS sequence"/>
</dbReference>
<keyword evidence="9" id="KW-1185">Reference proteome</keyword>
<dbReference type="STRING" id="1077947.SAMN05216227_100612"/>
<protein>
    <submittedName>
        <fullName evidence="8">Membrane protein DedA, SNARE-associated domain</fullName>
    </submittedName>
</protein>